<dbReference type="EMBL" id="APPV01000011">
    <property type="protein sequence ID" value="ENV60177.1"/>
    <property type="molecule type" value="Genomic_DNA"/>
</dbReference>
<feature type="transmembrane region" description="Helical" evidence="1">
    <location>
        <begin position="20"/>
        <end position="41"/>
    </location>
</feature>
<name>A0ABN0JXR2_9GAMM</name>
<evidence type="ECO:0000256" key="1">
    <source>
        <dbReference type="SAM" id="Phobius"/>
    </source>
</evidence>
<evidence type="ECO:0000313" key="3">
    <source>
        <dbReference type="Proteomes" id="UP000018433"/>
    </source>
</evidence>
<evidence type="ECO:0000313" key="2">
    <source>
        <dbReference type="EMBL" id="ENV60177.1"/>
    </source>
</evidence>
<keyword evidence="1" id="KW-0812">Transmembrane</keyword>
<sequence length="48" mass="5859">MINAFNLSFLYFLIDLQLNWLFHLTFNSLILIPIFCFNKAFECFFPDY</sequence>
<reference evidence="2 3" key="1">
    <citation type="submission" date="2013-02" db="EMBL/GenBank/DDBJ databases">
        <title>The Genome Sequence of Acinetobacter soli NIPH 2899.</title>
        <authorList>
            <consortium name="The Broad Institute Genome Sequencing Platform"/>
            <consortium name="The Broad Institute Genome Sequencing Center for Infectious Disease"/>
            <person name="Cerqueira G."/>
            <person name="Feldgarden M."/>
            <person name="Courvalin P."/>
            <person name="Perichon B."/>
            <person name="Grillot-Courvalin C."/>
            <person name="Clermont D."/>
            <person name="Rocha E."/>
            <person name="Yoon E.-J."/>
            <person name="Nemec A."/>
            <person name="Walker B."/>
            <person name="Young S.K."/>
            <person name="Zeng Q."/>
            <person name="Gargeya S."/>
            <person name="Fitzgerald M."/>
            <person name="Haas B."/>
            <person name="Abouelleil A."/>
            <person name="Alvarado L."/>
            <person name="Arachchi H.M."/>
            <person name="Berlin A.M."/>
            <person name="Chapman S.B."/>
            <person name="Dewar J."/>
            <person name="Goldberg J."/>
            <person name="Griggs A."/>
            <person name="Gujja S."/>
            <person name="Hansen M."/>
            <person name="Howarth C."/>
            <person name="Imamovic A."/>
            <person name="Larimer J."/>
            <person name="McCowan C."/>
            <person name="Murphy C."/>
            <person name="Neiman D."/>
            <person name="Pearson M."/>
            <person name="Priest M."/>
            <person name="Roberts A."/>
            <person name="Saif S."/>
            <person name="Shea T."/>
            <person name="Sisk P."/>
            <person name="Sykes S."/>
            <person name="Wortman J."/>
            <person name="Nusbaum C."/>
            <person name="Birren B."/>
        </authorList>
    </citation>
    <scope>NUCLEOTIDE SEQUENCE [LARGE SCALE GENOMIC DNA]</scope>
    <source>
        <strain evidence="2 3">NIPH 2899</strain>
    </source>
</reference>
<gene>
    <name evidence="2" type="ORF">F950_02739</name>
</gene>
<organism evidence="2 3">
    <name type="scientific">Acinetobacter soli NIPH 2899</name>
    <dbReference type="NCBI Taxonomy" id="1217677"/>
    <lineage>
        <taxon>Bacteria</taxon>
        <taxon>Pseudomonadati</taxon>
        <taxon>Pseudomonadota</taxon>
        <taxon>Gammaproteobacteria</taxon>
        <taxon>Moraxellales</taxon>
        <taxon>Moraxellaceae</taxon>
        <taxon>Acinetobacter</taxon>
    </lineage>
</organism>
<accession>A0ABN0JXR2</accession>
<keyword evidence="3" id="KW-1185">Reference proteome</keyword>
<protein>
    <submittedName>
        <fullName evidence="2">Uncharacterized protein</fullName>
    </submittedName>
</protein>
<dbReference type="Proteomes" id="UP000018433">
    <property type="component" value="Unassembled WGS sequence"/>
</dbReference>
<keyword evidence="1" id="KW-0472">Membrane</keyword>
<comment type="caution">
    <text evidence="2">The sequence shown here is derived from an EMBL/GenBank/DDBJ whole genome shotgun (WGS) entry which is preliminary data.</text>
</comment>
<keyword evidence="1" id="KW-1133">Transmembrane helix</keyword>
<proteinExistence type="predicted"/>